<dbReference type="PRINTS" id="PR00218">
    <property type="entry name" value="PERIPHERNRDS"/>
</dbReference>
<keyword evidence="2 6" id="KW-0812">Transmembrane</keyword>
<dbReference type="Gene3D" id="1.10.1450.10">
    <property type="entry name" value="Tetraspanin"/>
    <property type="match status" value="1"/>
</dbReference>
<feature type="compositionally biased region" description="Polar residues" evidence="5">
    <location>
        <begin position="344"/>
        <end position="353"/>
    </location>
</feature>
<evidence type="ECO:0000313" key="8">
    <source>
        <dbReference type="Proteomes" id="UP000230750"/>
    </source>
</evidence>
<dbReference type="InterPro" id="IPR008952">
    <property type="entry name" value="Tetraspanin_EC2_sf"/>
</dbReference>
<evidence type="ECO:0000256" key="3">
    <source>
        <dbReference type="ARBA" id="ARBA00022989"/>
    </source>
</evidence>
<feature type="transmembrane region" description="Helical" evidence="6">
    <location>
        <begin position="45"/>
        <end position="68"/>
    </location>
</feature>
<dbReference type="SUPFAM" id="SSF48652">
    <property type="entry name" value="Tetraspanin"/>
    <property type="match status" value="1"/>
</dbReference>
<sequence length="471" mass="52919">MKRRCYSKVLFAIAWVSILFGCILLVGGLYIKIHIEGKMNLIEGYNSNILLIALLMVGVFLILLDLVGGKLLYDIDDISRRKTVVPTLMLFLIFLLVLNLLLFSTGLMCFIHQIHLRNSFHDGLLSAMSKYSENDTVKVEFDLLQIEFTCCGNDGYEDWFDIQWISNMYLNLDDQRVRSKMASGHYLNDDVPFSCCNPRIHRPCIHHHVHDDSVHFNYNHADGITLHTLGCKQSLMEYFSKRLQLLGALVFIAFLTQMFILLGFRILQTSMVEAEELGDSEATTIGYLFRSSNTSAHKDFKDVEGIVAGDEDFDDDSTFDDEDFEEENKTTAQQTPGPPYENSPLMQSGSQRPASGEPEQFPEDDGDDLMDGLPDEMPEGKKKSSSKKSTKSKDGGRQSTVKKKDKKDKKIGKEGSKSKKSPTKSSSTKSSPKSSKKKPTVKSMKKRSPSKPKSPLKGKSGRGKRSPFGKS</sequence>
<dbReference type="PANTHER" id="PTHR19282">
    <property type="entry name" value="TETRASPANIN"/>
    <property type="match status" value="1"/>
</dbReference>
<feature type="transmembrane region" description="Helical" evidence="6">
    <location>
        <begin position="245"/>
        <end position="267"/>
    </location>
</feature>
<feature type="compositionally biased region" description="Acidic residues" evidence="5">
    <location>
        <begin position="309"/>
        <end position="326"/>
    </location>
</feature>
<feature type="transmembrane region" description="Helical" evidence="6">
    <location>
        <begin position="88"/>
        <end position="111"/>
    </location>
</feature>
<dbReference type="Proteomes" id="UP000230750">
    <property type="component" value="Unassembled WGS sequence"/>
</dbReference>
<feature type="compositionally biased region" description="Basic residues" evidence="5">
    <location>
        <begin position="434"/>
        <end position="471"/>
    </location>
</feature>
<reference evidence="7 8" key="1">
    <citation type="journal article" date="2017" name="PLoS Biol.">
        <title>The sea cucumber genome provides insights into morphological evolution and visceral regeneration.</title>
        <authorList>
            <person name="Zhang X."/>
            <person name="Sun L."/>
            <person name="Yuan J."/>
            <person name="Sun Y."/>
            <person name="Gao Y."/>
            <person name="Zhang L."/>
            <person name="Li S."/>
            <person name="Dai H."/>
            <person name="Hamel J.F."/>
            <person name="Liu C."/>
            <person name="Yu Y."/>
            <person name="Liu S."/>
            <person name="Lin W."/>
            <person name="Guo K."/>
            <person name="Jin S."/>
            <person name="Xu P."/>
            <person name="Storey K.B."/>
            <person name="Huan P."/>
            <person name="Zhang T."/>
            <person name="Zhou Y."/>
            <person name="Zhang J."/>
            <person name="Lin C."/>
            <person name="Li X."/>
            <person name="Xing L."/>
            <person name="Huo D."/>
            <person name="Sun M."/>
            <person name="Wang L."/>
            <person name="Mercier A."/>
            <person name="Li F."/>
            <person name="Yang H."/>
            <person name="Xiang J."/>
        </authorList>
    </citation>
    <scope>NUCLEOTIDE SEQUENCE [LARGE SCALE GENOMIC DNA]</scope>
    <source>
        <strain evidence="7">Shaxun</strain>
        <tissue evidence="7">Muscle</tissue>
    </source>
</reference>
<organism evidence="7 8">
    <name type="scientific">Stichopus japonicus</name>
    <name type="common">Sea cucumber</name>
    <dbReference type="NCBI Taxonomy" id="307972"/>
    <lineage>
        <taxon>Eukaryota</taxon>
        <taxon>Metazoa</taxon>
        <taxon>Echinodermata</taxon>
        <taxon>Eleutherozoa</taxon>
        <taxon>Echinozoa</taxon>
        <taxon>Holothuroidea</taxon>
        <taxon>Aspidochirotacea</taxon>
        <taxon>Aspidochirotida</taxon>
        <taxon>Stichopodidae</taxon>
        <taxon>Apostichopus</taxon>
    </lineage>
</organism>
<dbReference type="PANTHER" id="PTHR19282:SF549">
    <property type="entry name" value="TETRASPANIN"/>
    <property type="match status" value="1"/>
</dbReference>
<comment type="caution">
    <text evidence="7">The sequence shown here is derived from an EMBL/GenBank/DDBJ whole genome shotgun (WGS) entry which is preliminary data.</text>
</comment>
<keyword evidence="8" id="KW-1185">Reference proteome</keyword>
<evidence type="ECO:0000256" key="4">
    <source>
        <dbReference type="ARBA" id="ARBA00023136"/>
    </source>
</evidence>
<keyword evidence="4 6" id="KW-0472">Membrane</keyword>
<dbReference type="STRING" id="307972.A0A2G8JXQ2"/>
<dbReference type="GO" id="GO:0007601">
    <property type="term" value="P:visual perception"/>
    <property type="evidence" value="ECO:0007669"/>
    <property type="project" value="InterPro"/>
</dbReference>
<dbReference type="OrthoDB" id="9836210at2759"/>
<name>A0A2G8JXQ2_STIJA</name>
<protein>
    <submittedName>
        <fullName evidence="7">Putative formin-like protein 14</fullName>
    </submittedName>
</protein>
<dbReference type="InterPro" id="IPR018499">
    <property type="entry name" value="Tetraspanin/Peripherin"/>
</dbReference>
<evidence type="ECO:0000313" key="7">
    <source>
        <dbReference type="EMBL" id="PIK40510.1"/>
    </source>
</evidence>
<feature type="transmembrane region" description="Helical" evidence="6">
    <location>
        <begin position="12"/>
        <end position="33"/>
    </location>
</feature>
<evidence type="ECO:0000256" key="5">
    <source>
        <dbReference type="SAM" id="MobiDB-lite"/>
    </source>
</evidence>
<dbReference type="PROSITE" id="PS51257">
    <property type="entry name" value="PROKAR_LIPOPROTEIN"/>
    <property type="match status" value="1"/>
</dbReference>
<feature type="compositionally biased region" description="Basic residues" evidence="5">
    <location>
        <begin position="400"/>
        <end position="410"/>
    </location>
</feature>
<gene>
    <name evidence="7" type="ORF">BSL78_22649</name>
</gene>
<accession>A0A2G8JXQ2</accession>
<evidence type="ECO:0000256" key="6">
    <source>
        <dbReference type="SAM" id="Phobius"/>
    </source>
</evidence>
<keyword evidence="3 6" id="KW-1133">Transmembrane helix</keyword>
<dbReference type="InterPro" id="IPR000830">
    <property type="entry name" value="Peripherin/rom-1"/>
</dbReference>
<comment type="subcellular location">
    <subcellularLocation>
        <location evidence="1">Membrane</location>
        <topology evidence="1">Multi-pass membrane protein</topology>
    </subcellularLocation>
</comment>
<evidence type="ECO:0000256" key="1">
    <source>
        <dbReference type="ARBA" id="ARBA00004141"/>
    </source>
</evidence>
<dbReference type="GO" id="GO:0005886">
    <property type="term" value="C:plasma membrane"/>
    <property type="evidence" value="ECO:0007669"/>
    <property type="project" value="TreeGrafter"/>
</dbReference>
<dbReference type="Pfam" id="PF00335">
    <property type="entry name" value="Tetraspanin"/>
    <property type="match status" value="1"/>
</dbReference>
<feature type="compositionally biased region" description="Acidic residues" evidence="5">
    <location>
        <begin position="360"/>
        <end position="377"/>
    </location>
</feature>
<feature type="region of interest" description="Disordered" evidence="5">
    <location>
        <begin position="307"/>
        <end position="471"/>
    </location>
</feature>
<feature type="compositionally biased region" description="Low complexity" evidence="5">
    <location>
        <begin position="423"/>
        <end position="433"/>
    </location>
</feature>
<proteinExistence type="predicted"/>
<dbReference type="AlphaFoldDB" id="A0A2G8JXQ2"/>
<evidence type="ECO:0000256" key="2">
    <source>
        <dbReference type="ARBA" id="ARBA00022692"/>
    </source>
</evidence>
<dbReference type="EMBL" id="MRZV01001114">
    <property type="protein sequence ID" value="PIK40510.1"/>
    <property type="molecule type" value="Genomic_DNA"/>
</dbReference>